<name>A0A974CYG9_XENLA</name>
<evidence type="ECO:0008006" key="5">
    <source>
        <dbReference type="Google" id="ProtNLM"/>
    </source>
</evidence>
<feature type="compositionally biased region" description="Acidic residues" evidence="2">
    <location>
        <begin position="393"/>
        <end position="403"/>
    </location>
</feature>
<dbReference type="PANTHER" id="PTHR22909">
    <property type="entry name" value="GOLGI INTEGRAL MEMBRANE PROTEIN 4"/>
    <property type="match status" value="1"/>
</dbReference>
<dbReference type="EMBL" id="CM004474">
    <property type="protein sequence ID" value="OCT80801.1"/>
    <property type="molecule type" value="Genomic_DNA"/>
</dbReference>
<feature type="compositionally biased region" description="Basic and acidic residues" evidence="2">
    <location>
        <begin position="633"/>
        <end position="654"/>
    </location>
</feature>
<dbReference type="InterPro" id="IPR042336">
    <property type="entry name" value="GOLIM4"/>
</dbReference>
<feature type="compositionally biased region" description="Basic and acidic residues" evidence="2">
    <location>
        <begin position="321"/>
        <end position="354"/>
    </location>
</feature>
<feature type="region of interest" description="Disordered" evidence="2">
    <location>
        <begin position="494"/>
        <end position="677"/>
    </location>
</feature>
<accession>A0A974CYG9</accession>
<dbReference type="AlphaFoldDB" id="A0A974CYG9"/>
<proteinExistence type="predicted"/>
<organism evidence="3 4">
    <name type="scientific">Xenopus laevis</name>
    <name type="common">African clawed frog</name>
    <dbReference type="NCBI Taxonomy" id="8355"/>
    <lineage>
        <taxon>Eukaryota</taxon>
        <taxon>Metazoa</taxon>
        <taxon>Chordata</taxon>
        <taxon>Craniata</taxon>
        <taxon>Vertebrata</taxon>
        <taxon>Euteleostomi</taxon>
        <taxon>Amphibia</taxon>
        <taxon>Batrachia</taxon>
        <taxon>Anura</taxon>
        <taxon>Pipoidea</taxon>
        <taxon>Pipidae</taxon>
        <taxon>Xenopodinae</taxon>
        <taxon>Xenopus</taxon>
        <taxon>Xenopus</taxon>
    </lineage>
</organism>
<feature type="compositionally biased region" description="Polar residues" evidence="2">
    <location>
        <begin position="268"/>
        <end position="279"/>
    </location>
</feature>
<evidence type="ECO:0000256" key="1">
    <source>
        <dbReference type="SAM" id="Coils"/>
    </source>
</evidence>
<sequence length="677" mass="79417">MGNGMCSRRQKRIFQALACLAVAIGFIYGAVLNYHLQNELKKAEAVSLKYQQHHESISAQLQVVYEHRSRLEKSLQKERLEHKKAKEDFLVYKLEAQETLNKGRQDSNNRYSALTVQHEMLKSQHEELRKQHSELQAEHQKLGEDLTKTYSSHKEKYLLLQQEKEQEHSKLKESIYNLREENKQLRKAHQDVHIQLQDVKYIMEVCLFLSIQQQHKNLLSEHEQVALNLENHKSALAAAQGQVEEFMQLKKTLNKMSSLRQPEKATVPTEQNNSPTIVPTQEHATEQEPTTNVRQVVDHDIIIRSSTAANDEAVQLNKVKTNLDKPNEDTRPLQETETPTEHPVEVEDEHKKELEEEEMEQAGKPERLIEEQDQVQEEQELNKPEEEDHAFEGNDEEQNEEDTNNIQGNKHIERDSTPKPQSKYRSAYEEQLEQQQLAARQMDVARRLKEQQDLLHQQRLKEHFLHQQQLHEKDLELQRQNKYKEEQLAEKLRKQAEYENADHDIVQGEEEQPIQQEEAAYERDNHQDEAEDLDAANNANEEQAMDQEAESREGQEKAVAEDVNPADDPNNQGEDEFEEAEQEREENLADENEGMRQQQDHAEVQEHLAMAVNPDQQEDNIDQQYQEEEEEERQMGAERETDLQHEDNKERNEDNYEEEEEEEDGVAGVKNKRRAEM</sequence>
<feature type="compositionally biased region" description="Basic and acidic residues" evidence="2">
    <location>
        <begin position="494"/>
        <end position="506"/>
    </location>
</feature>
<dbReference type="Proteomes" id="UP000694892">
    <property type="component" value="Chromosome 5L"/>
</dbReference>
<feature type="compositionally biased region" description="Basic and acidic residues" evidence="2">
    <location>
        <begin position="380"/>
        <end position="392"/>
    </location>
</feature>
<feature type="coiled-coil region" evidence="1">
    <location>
        <begin position="68"/>
        <end position="188"/>
    </location>
</feature>
<keyword evidence="1" id="KW-0175">Coiled coil</keyword>
<dbReference type="GO" id="GO:0000139">
    <property type="term" value="C:Golgi membrane"/>
    <property type="evidence" value="ECO:0007669"/>
    <property type="project" value="InterPro"/>
</dbReference>
<feature type="region of interest" description="Disordered" evidence="2">
    <location>
        <begin position="257"/>
        <end position="292"/>
    </location>
</feature>
<feature type="compositionally biased region" description="Basic and acidic residues" evidence="2">
    <location>
        <begin position="549"/>
        <end position="560"/>
    </location>
</feature>
<evidence type="ECO:0000256" key="2">
    <source>
        <dbReference type="SAM" id="MobiDB-lite"/>
    </source>
</evidence>
<feature type="region of interest" description="Disordered" evidence="2">
    <location>
        <begin position="317"/>
        <end position="444"/>
    </location>
</feature>
<feature type="compositionally biased region" description="Acidic residues" evidence="2">
    <location>
        <begin position="655"/>
        <end position="665"/>
    </location>
</feature>
<gene>
    <name evidence="3" type="ORF">XELAEV_18027612mg</name>
</gene>
<reference evidence="4" key="1">
    <citation type="journal article" date="2016" name="Nature">
        <title>Genome evolution in the allotetraploid frog Xenopus laevis.</title>
        <authorList>
            <person name="Session A.M."/>
            <person name="Uno Y."/>
            <person name="Kwon T."/>
            <person name="Chapman J.A."/>
            <person name="Toyoda A."/>
            <person name="Takahashi S."/>
            <person name="Fukui A."/>
            <person name="Hikosaka A."/>
            <person name="Suzuki A."/>
            <person name="Kondo M."/>
            <person name="van Heeringen S.J."/>
            <person name="Quigley I."/>
            <person name="Heinz S."/>
            <person name="Ogino H."/>
            <person name="Ochi H."/>
            <person name="Hellsten U."/>
            <person name="Lyons J.B."/>
            <person name="Simakov O."/>
            <person name="Putnam N."/>
            <person name="Stites J."/>
            <person name="Kuroki Y."/>
            <person name="Tanaka T."/>
            <person name="Michiue T."/>
            <person name="Watanabe M."/>
            <person name="Bogdanovic O."/>
            <person name="Lister R."/>
            <person name="Georgiou G."/>
            <person name="Paranjpe S.S."/>
            <person name="van Kruijsbergen I."/>
            <person name="Shu S."/>
            <person name="Carlson J."/>
            <person name="Kinoshita T."/>
            <person name="Ohta Y."/>
            <person name="Mawaribuchi S."/>
            <person name="Jenkins J."/>
            <person name="Grimwood J."/>
            <person name="Schmutz J."/>
            <person name="Mitros T."/>
            <person name="Mozaffari S.V."/>
            <person name="Suzuki Y."/>
            <person name="Haramoto Y."/>
            <person name="Yamamoto T.S."/>
            <person name="Takagi C."/>
            <person name="Heald R."/>
            <person name="Miller K."/>
            <person name="Haudenschild C."/>
            <person name="Kitzman J."/>
            <person name="Nakayama T."/>
            <person name="Izutsu Y."/>
            <person name="Robert J."/>
            <person name="Fortriede J."/>
            <person name="Burns K."/>
            <person name="Lotay V."/>
            <person name="Karimi K."/>
            <person name="Yasuoka Y."/>
            <person name="Dichmann D.S."/>
            <person name="Flajnik M.F."/>
            <person name="Houston D.W."/>
            <person name="Shendure J."/>
            <person name="DuPasquier L."/>
            <person name="Vize P.D."/>
            <person name="Zorn A.M."/>
            <person name="Ito M."/>
            <person name="Marcotte E.M."/>
            <person name="Wallingford J.B."/>
            <person name="Ito Y."/>
            <person name="Asashima M."/>
            <person name="Ueno N."/>
            <person name="Matsuda Y."/>
            <person name="Veenstra G.J."/>
            <person name="Fujiyama A."/>
            <person name="Harland R.M."/>
            <person name="Taira M."/>
            <person name="Rokhsar D.S."/>
        </authorList>
    </citation>
    <scope>NUCLEOTIDE SEQUENCE [LARGE SCALE GENOMIC DNA]</scope>
    <source>
        <strain evidence="4">J</strain>
    </source>
</reference>
<evidence type="ECO:0000313" key="4">
    <source>
        <dbReference type="Proteomes" id="UP000694892"/>
    </source>
</evidence>
<protein>
    <recommendedName>
        <fullName evidence="5">Golgi integral membrane protein 4</fullName>
    </recommendedName>
</protein>
<feature type="compositionally biased region" description="Acidic residues" evidence="2">
    <location>
        <begin position="573"/>
        <end position="592"/>
    </location>
</feature>
<feature type="compositionally biased region" description="Acidic residues" evidence="2">
    <location>
        <begin position="616"/>
        <end position="632"/>
    </location>
</feature>
<dbReference type="PANTHER" id="PTHR22909:SF22">
    <property type="entry name" value="GOLGI INTEGRAL MEMBRANE PROTEIN 4"/>
    <property type="match status" value="1"/>
</dbReference>
<evidence type="ECO:0000313" key="3">
    <source>
        <dbReference type="EMBL" id="OCT80801.1"/>
    </source>
</evidence>
<feature type="compositionally biased region" description="Basic and acidic residues" evidence="2">
    <location>
        <begin position="361"/>
        <end position="370"/>
    </location>
</feature>